<reference evidence="3" key="1">
    <citation type="journal article" date="2019" name="Int. J. Syst. Evol. Microbiol.">
        <title>The Global Catalogue of Microorganisms (GCM) 10K type strain sequencing project: providing services to taxonomists for standard genome sequencing and annotation.</title>
        <authorList>
            <consortium name="The Broad Institute Genomics Platform"/>
            <consortium name="The Broad Institute Genome Sequencing Center for Infectious Disease"/>
            <person name="Wu L."/>
            <person name="Ma J."/>
        </authorList>
    </citation>
    <scope>NUCLEOTIDE SEQUENCE [LARGE SCALE GENOMIC DNA]</scope>
    <source>
        <strain evidence="3">CGMCC 4.7643</strain>
    </source>
</reference>
<dbReference type="RefSeq" id="WP_345388942.1">
    <property type="nucleotide sequence ID" value="NZ_BAABHG010000003.1"/>
</dbReference>
<accession>A0ABW5GAZ0</accession>
<evidence type="ECO:0000313" key="3">
    <source>
        <dbReference type="Proteomes" id="UP001597419"/>
    </source>
</evidence>
<name>A0ABW5GAZ0_9PSEU</name>
<comment type="caution">
    <text evidence="2">The sequence shown here is derived from an EMBL/GenBank/DDBJ whole genome shotgun (WGS) entry which is preliminary data.</text>
</comment>
<evidence type="ECO:0000313" key="2">
    <source>
        <dbReference type="EMBL" id="MFD2457539.1"/>
    </source>
</evidence>
<dbReference type="SUPFAM" id="SSF63825">
    <property type="entry name" value="YWTD domain"/>
    <property type="match status" value="1"/>
</dbReference>
<dbReference type="Proteomes" id="UP001597419">
    <property type="component" value="Unassembled WGS sequence"/>
</dbReference>
<dbReference type="EMBL" id="JBHUKU010000002">
    <property type="protein sequence ID" value="MFD2457539.1"/>
    <property type="molecule type" value="Genomic_DNA"/>
</dbReference>
<feature type="chain" id="PRO_5046282802" evidence="1">
    <location>
        <begin position="28"/>
        <end position="315"/>
    </location>
</feature>
<gene>
    <name evidence="2" type="ORF">ACFSYJ_02965</name>
</gene>
<sequence>MRTSLRNAVIAALSGAVALTTTTVAVAAEPEMDAAAITCDAKSSGKNGPFYHGPSASYAYDKRFGSGPAVPGLDTHTPQGIAAWQNWDGANDLLLVTAYQDGKNAHIVGIDPKSRKHVGTVAIAESHVGGIAVVRGWAFVQGAGNSIRKYRLSELKTAMKAGGVPYLKQVGEARKVYGASFLSGYGNDLYAGRFNDKGRDKMYRYTVAEDGSLATQAGAYEVPTKTQGLMVTKDHFVYSTSYGNDNRSNIYVVNGGARDLDKGSPRCFRAPSMAEGIAAYGGYAYLVYESGSAKYVAKKPRNVIKELHKGKISTL</sequence>
<evidence type="ECO:0000256" key="1">
    <source>
        <dbReference type="SAM" id="SignalP"/>
    </source>
</evidence>
<keyword evidence="1" id="KW-0732">Signal</keyword>
<proteinExistence type="predicted"/>
<keyword evidence="3" id="KW-1185">Reference proteome</keyword>
<feature type="signal peptide" evidence="1">
    <location>
        <begin position="1"/>
        <end position="27"/>
    </location>
</feature>
<protein>
    <submittedName>
        <fullName evidence="2">Uncharacterized protein</fullName>
    </submittedName>
</protein>
<organism evidence="2 3">
    <name type="scientific">Amycolatopsis samaneae</name>
    <dbReference type="NCBI Taxonomy" id="664691"/>
    <lineage>
        <taxon>Bacteria</taxon>
        <taxon>Bacillati</taxon>
        <taxon>Actinomycetota</taxon>
        <taxon>Actinomycetes</taxon>
        <taxon>Pseudonocardiales</taxon>
        <taxon>Pseudonocardiaceae</taxon>
        <taxon>Amycolatopsis</taxon>
    </lineage>
</organism>